<dbReference type="AlphaFoldDB" id="Q46QR2"/>
<proteinExistence type="predicted"/>
<feature type="transmembrane region" description="Helical" evidence="1">
    <location>
        <begin position="20"/>
        <end position="36"/>
    </location>
</feature>
<feature type="transmembrane region" description="Helical" evidence="1">
    <location>
        <begin position="56"/>
        <end position="77"/>
    </location>
</feature>
<feature type="transmembrane region" description="Helical" evidence="1">
    <location>
        <begin position="185"/>
        <end position="205"/>
    </location>
</feature>
<dbReference type="HOGENOM" id="CLU_061170_1_0_4"/>
<dbReference type="STRING" id="264198.Reut_B5176"/>
<feature type="transmembrane region" description="Helical" evidence="1">
    <location>
        <begin position="121"/>
        <end position="139"/>
    </location>
</feature>
<evidence type="ECO:0000259" key="2">
    <source>
        <dbReference type="PROSITE" id="PS50924"/>
    </source>
</evidence>
<name>Q46QR2_CUPPJ</name>
<keyword evidence="1" id="KW-0472">Membrane</keyword>
<dbReference type="PROSITE" id="PS50924">
    <property type="entry name" value="MHYT"/>
    <property type="match status" value="1"/>
</dbReference>
<feature type="transmembrane region" description="Helical" evidence="1">
    <location>
        <begin position="225"/>
        <end position="244"/>
    </location>
</feature>
<feature type="transmembrane region" description="Helical" evidence="1">
    <location>
        <begin position="151"/>
        <end position="173"/>
    </location>
</feature>
<sequence>MMFVGFQAVPGAIVPYAYDWSMIGLSFLVSVCGAYVGLRWSQRIRKGDGRLDVDRLLCACVALGGGAVWSMHFIGMVAYQTPTRREFDMLLTIASLLAVLVLVGAGLVIASRPFGGRTDNIVKGGVLTGLGVVAMHYTGMAAVHSNSRYDWDIGIIALSLLIAVVVSVIALWLATTVKTAGKQFAAAMVMGLAVCGMHYTGMAAGTMICTSPSYSPSLFAIEGGSIGYAVFVLTMVTLLIILLIEATRAGIDAAAASTSGSRPR</sequence>
<dbReference type="PANTHER" id="PTHR35152:SF1">
    <property type="entry name" value="DOMAIN SIGNALLING PROTEIN, PUTATIVE (AFU_ORTHOLOGUE AFUA_5G11310)-RELATED"/>
    <property type="match status" value="1"/>
</dbReference>
<dbReference type="Pfam" id="PF03707">
    <property type="entry name" value="MHYT"/>
    <property type="match status" value="3"/>
</dbReference>
<dbReference type="KEGG" id="reu:Reut_B5176"/>
<feature type="transmembrane region" description="Helical" evidence="1">
    <location>
        <begin position="89"/>
        <end position="109"/>
    </location>
</feature>
<keyword evidence="1" id="KW-1133">Transmembrane helix</keyword>
<keyword evidence="1" id="KW-0812">Transmembrane</keyword>
<evidence type="ECO:0000256" key="1">
    <source>
        <dbReference type="PROSITE-ProRule" id="PRU00244"/>
    </source>
</evidence>
<dbReference type="InterPro" id="IPR005330">
    <property type="entry name" value="MHYT_dom"/>
</dbReference>
<dbReference type="eggNOG" id="COG3300">
    <property type="taxonomic scope" value="Bacteria"/>
</dbReference>
<accession>Q46QR2</accession>
<organism evidence="3">
    <name type="scientific">Cupriavidus pinatubonensis (strain JMP 134 / LMG 1197)</name>
    <name type="common">Cupriavidus necator (strain JMP 134)</name>
    <dbReference type="NCBI Taxonomy" id="264198"/>
    <lineage>
        <taxon>Bacteria</taxon>
        <taxon>Pseudomonadati</taxon>
        <taxon>Pseudomonadota</taxon>
        <taxon>Betaproteobacteria</taxon>
        <taxon>Burkholderiales</taxon>
        <taxon>Burkholderiaceae</taxon>
        <taxon>Cupriavidus</taxon>
    </lineage>
</organism>
<dbReference type="EMBL" id="CP000091">
    <property type="protein sequence ID" value="AAZ64522.1"/>
    <property type="molecule type" value="Genomic_DNA"/>
</dbReference>
<feature type="domain" description="MHYT" evidence="2">
    <location>
        <begin position="18"/>
        <end position="208"/>
    </location>
</feature>
<gene>
    <name evidence="3" type="ordered locus">Reut_B5176</name>
</gene>
<dbReference type="PANTHER" id="PTHR35152">
    <property type="entry name" value="DOMAIN SIGNALLING PROTEIN, PUTATIVE (AFU_ORTHOLOGUE AFUA_5G11310)-RELATED"/>
    <property type="match status" value="1"/>
</dbReference>
<reference evidence="3" key="1">
    <citation type="submission" date="2005-08" db="EMBL/GenBank/DDBJ databases">
        <title>Complete sequence of chromosome 2 of Ralstonia eutropha JMP134.</title>
        <authorList>
            <person name="Copeland A."/>
            <person name="Lucas S."/>
            <person name="Lapidus A."/>
            <person name="Barry K."/>
            <person name="Detter J.C."/>
            <person name="Glavina T."/>
            <person name="Hammon N."/>
            <person name="Israni S."/>
            <person name="Pitluck S."/>
            <person name="Goltsman E."/>
            <person name="Martinez M."/>
            <person name="Schmutz J."/>
            <person name="Larimer F."/>
            <person name="Land M."/>
            <person name="Lykidis A."/>
            <person name="Richardson P."/>
        </authorList>
    </citation>
    <scope>NUCLEOTIDE SEQUENCE [LARGE SCALE GENOMIC DNA]</scope>
    <source>
        <strain evidence="3">JMP134</strain>
    </source>
</reference>
<protein>
    <submittedName>
        <fullName evidence="3">MHYT</fullName>
    </submittedName>
</protein>
<dbReference type="GO" id="GO:0016020">
    <property type="term" value="C:membrane"/>
    <property type="evidence" value="ECO:0007669"/>
    <property type="project" value="UniProtKB-UniRule"/>
</dbReference>
<evidence type="ECO:0000313" key="3">
    <source>
        <dbReference type="EMBL" id="AAZ64522.1"/>
    </source>
</evidence>